<reference evidence="8 9" key="1">
    <citation type="journal article" date="2008" name="Nature">
        <title>Genome analysis of the platypus reveals unique signatures of evolution.</title>
        <authorList>
            <person name="Warren W.C."/>
            <person name="Hillier L.W."/>
            <person name="Marshall Graves J.A."/>
            <person name="Birney E."/>
            <person name="Ponting C.P."/>
            <person name="Grutzner F."/>
            <person name="Belov K."/>
            <person name="Miller W."/>
            <person name="Clarke L."/>
            <person name="Chinwalla A.T."/>
            <person name="Yang S.P."/>
            <person name="Heger A."/>
            <person name="Locke D.P."/>
            <person name="Miethke P."/>
            <person name="Waters P.D."/>
            <person name="Veyrunes F."/>
            <person name="Fulton L."/>
            <person name="Fulton B."/>
            <person name="Graves T."/>
            <person name="Wallis J."/>
            <person name="Puente X.S."/>
            <person name="Lopez-Otin C."/>
            <person name="Ordonez G.R."/>
            <person name="Eichler E.E."/>
            <person name="Chen L."/>
            <person name="Cheng Z."/>
            <person name="Deakin J.E."/>
            <person name="Alsop A."/>
            <person name="Thompson K."/>
            <person name="Kirby P."/>
            <person name="Papenfuss A.T."/>
            <person name="Wakefield M.J."/>
            <person name="Olender T."/>
            <person name="Lancet D."/>
            <person name="Huttley G.A."/>
            <person name="Smit A.F."/>
            <person name="Pask A."/>
            <person name="Temple-Smith P."/>
            <person name="Batzer M.A."/>
            <person name="Walker J.A."/>
            <person name="Konkel M.K."/>
            <person name="Harris R.S."/>
            <person name="Whittington C.M."/>
            <person name="Wong E.S."/>
            <person name="Gemmell N.J."/>
            <person name="Buschiazzo E."/>
            <person name="Vargas Jentzsch I.M."/>
            <person name="Merkel A."/>
            <person name="Schmitz J."/>
            <person name="Zemann A."/>
            <person name="Churakov G."/>
            <person name="Kriegs J.O."/>
            <person name="Brosius J."/>
            <person name="Murchison E.P."/>
            <person name="Sachidanandam R."/>
            <person name="Smith C."/>
            <person name="Hannon G.J."/>
            <person name="Tsend-Ayush E."/>
            <person name="McMillan D."/>
            <person name="Attenborough R."/>
            <person name="Rens W."/>
            <person name="Ferguson-Smith M."/>
            <person name="Lefevre C.M."/>
            <person name="Sharp J.A."/>
            <person name="Nicholas K.R."/>
            <person name="Ray D.A."/>
            <person name="Kube M."/>
            <person name="Reinhardt R."/>
            <person name="Pringle T.H."/>
            <person name="Taylor J."/>
            <person name="Jones R.C."/>
            <person name="Nixon B."/>
            <person name="Dacheux J.L."/>
            <person name="Niwa H."/>
            <person name="Sekita Y."/>
            <person name="Huang X."/>
            <person name="Stark A."/>
            <person name="Kheradpour P."/>
            <person name="Kellis M."/>
            <person name="Flicek P."/>
            <person name="Chen Y."/>
            <person name="Webber C."/>
            <person name="Hardison R."/>
            <person name="Nelson J."/>
            <person name="Hallsworth-Pepin K."/>
            <person name="Delehaunty K."/>
            <person name="Markovic C."/>
            <person name="Minx P."/>
            <person name="Feng Y."/>
            <person name="Kremitzki C."/>
            <person name="Mitreva M."/>
            <person name="Glasscock J."/>
            <person name="Wylie T."/>
            <person name="Wohldmann P."/>
            <person name="Thiru P."/>
            <person name="Nhan M.N."/>
            <person name="Pohl C.S."/>
            <person name="Smith S.M."/>
            <person name="Hou S."/>
            <person name="Nefedov M."/>
            <person name="de Jong P.J."/>
            <person name="Renfree M.B."/>
            <person name="Mardis E.R."/>
            <person name="Wilson R.K."/>
        </authorList>
    </citation>
    <scope>NUCLEOTIDE SEQUENCE [LARGE SCALE GENOMIC DNA]</scope>
    <source>
        <strain evidence="8 9">Glennie</strain>
    </source>
</reference>
<dbReference type="FunFam" id="3.40.50.1820:FF:000127">
    <property type="entry name" value="Thyroglobulin"/>
    <property type="match status" value="1"/>
</dbReference>
<dbReference type="InterPro" id="IPR002018">
    <property type="entry name" value="CarbesteraseB"/>
</dbReference>
<evidence type="ECO:0000313" key="8">
    <source>
        <dbReference type="Ensembl" id="ENSOANP00000015955.4"/>
    </source>
</evidence>
<dbReference type="eggNOG" id="KOG1214">
    <property type="taxonomic scope" value="Eukaryota"/>
</dbReference>
<dbReference type="GeneTree" id="ENSGT00940000159300"/>
<dbReference type="Gene3D" id="3.40.50.1820">
    <property type="entry name" value="alpha/beta hydrolase"/>
    <property type="match status" value="1"/>
</dbReference>
<dbReference type="PROSITE" id="PS00941">
    <property type="entry name" value="CARBOXYLESTERASE_B_2"/>
    <property type="match status" value="1"/>
</dbReference>
<dbReference type="ESTHER" id="ornan-f7ejp8">
    <property type="family name" value="Thyroglobulin"/>
</dbReference>
<sequence length="1100" mass="119023">GEFTTTGRKTFEMTSFRNTLSGLYSSAGFSAAGANLTDVHLFCRRACDRTPCCDGFILSQSRLRGGTIICGLLSSPDVLLCHSSDRRPISPSQAPEGTLCGQVKSDPSKRQFLLSLAGQDFATVSTFQQVYLWRDSPASPVEVRSGSTSPRTRPEDLFAPSLAPLPSGSSDGVFCFSESAAGLFSPLDASQVVVDESHPLPGWEYRLLAPRFSARRQAELWCLSRCAQEEGFCRLAALQDSTGTAPFTCVLYPEARTCGPLDELTAGSCRVVLPRRPLSLYQREVVPGERVKNFYTRLPFQKLTGVSVQNHVSVGGKSISEGFLECEQRCDADPCCRGFGFLNGSPSGGGEAQCLTLSNLGFQSCGEEHGPSWQVSDCSSPPAGLGTYPFGWYQKPVVSNPVPTICPPAQLSRLPQEAGTWESLDVSSVLVDPSIQSFAVAHVSTDGLADSATARDLCLSECSKNPSCVTTTLAVLPGSVRCVFYPDTRSCTYSLQGPRCQLLLREPAAAIFRRPGNQPWVSVASRGTLRGALRAVQVGAAWRVVRQFLGVPYAAPPLAQNRFRPPEPFDWTETRDATVPRASCWLPGDDLAQANTVSEDCLYLNVFAPSALGPNASVLVFFHHPEGDGQRRGQLDLDGAYLAAVGDLIVVTATFRAGAFGFLSTGTDVARGNWGLQDQVAALQWVQDHIANFGGDPERVTLAADRGGADVASVLLLWPRPAGSRLFGRAILMGGSAFSPAAVLSEKRAREQAAALAREVGCPDSDDEAMVSCFRQKPANILNDAQTKLLAISGPFQYWGPVVDGVHLPEPPAHALRRAPLTEVDLLIGSSQQDGLISRARAIKRFEERQGRNSSKTVFYQALQNSLGGADADPAIQVAASWYYSLEHSSDDYSSFSRALENATRDYFITCPTIAMARHWAATGRGNSFMYHVPDSYLRSGSELLADVRLAFGLPWYPHLAPRFSQGDRAAALAVMQYIANFVKSGDPNTQNDFSSKIQGDLPRWAPFLPSATGENYKEFSARLPNRMGLKKADCSFWQDYIQTLRRSSGKCLHMFRVGTCLGTCREEAALGWAPSGMTFLGHGHLPAFPGRGRWAPNAS</sequence>
<feature type="domain" description="Carboxylesterase type B" evidence="7">
    <location>
        <begin position="520"/>
        <end position="1038"/>
    </location>
</feature>
<dbReference type="InterPro" id="IPR052001">
    <property type="entry name" value="MHC-II_Gamma/Thyroglobulin"/>
</dbReference>
<evidence type="ECO:0000256" key="5">
    <source>
        <dbReference type="ARBA" id="ARBA00022737"/>
    </source>
</evidence>
<evidence type="ECO:0000313" key="9">
    <source>
        <dbReference type="Proteomes" id="UP000002279"/>
    </source>
</evidence>
<keyword evidence="5" id="KW-0677">Repeat</keyword>
<reference evidence="8" key="2">
    <citation type="submission" date="2025-08" db="UniProtKB">
        <authorList>
            <consortium name="Ensembl"/>
        </authorList>
    </citation>
    <scope>IDENTIFICATION</scope>
    <source>
        <strain evidence="8">Glennie</strain>
    </source>
</reference>
<dbReference type="PANTHER" id="PTHR14093">
    <property type="entry name" value="HLA CLASS II GAMMA CHAIN"/>
    <property type="match status" value="1"/>
</dbReference>
<comment type="subcellular location">
    <subcellularLocation>
        <location evidence="1">Secreted</location>
    </subcellularLocation>
</comment>
<name>F6UH39_ORNAN</name>
<dbReference type="Proteomes" id="UP000002279">
    <property type="component" value="Chromosome 4"/>
</dbReference>
<comment type="similarity">
    <text evidence="2">Belongs to the type-B carboxylesterase/lipase family.</text>
</comment>
<accession>F6UH39</accession>
<dbReference type="Ensembl" id="ENSOANT00000015958.4">
    <property type="protein sequence ID" value="ENSOANP00000015955.4"/>
    <property type="gene ID" value="ENSOANG00000010064.4"/>
</dbReference>
<proteinExistence type="inferred from homology"/>
<keyword evidence="9" id="KW-1185">Reference proteome</keyword>
<dbReference type="Bgee" id="ENSOANG00000010064">
    <property type="expression patterns" value="Expressed in heart and 5 other cell types or tissues"/>
</dbReference>
<keyword evidence="4" id="KW-0732">Signal</keyword>
<dbReference type="GO" id="GO:0005615">
    <property type="term" value="C:extracellular space"/>
    <property type="evidence" value="ECO:0000318"/>
    <property type="project" value="GO_Central"/>
</dbReference>
<dbReference type="GO" id="GO:0006590">
    <property type="term" value="P:thyroid hormone generation"/>
    <property type="evidence" value="ECO:0000318"/>
    <property type="project" value="GO_Central"/>
</dbReference>
<dbReference type="SUPFAM" id="SSF53474">
    <property type="entry name" value="alpha/beta-Hydrolases"/>
    <property type="match status" value="1"/>
</dbReference>
<dbReference type="STRING" id="9258.ENSOANP00000015955"/>
<dbReference type="Pfam" id="PF00135">
    <property type="entry name" value="COesterase"/>
    <property type="match status" value="1"/>
</dbReference>
<evidence type="ECO:0000256" key="4">
    <source>
        <dbReference type="ARBA" id="ARBA00022729"/>
    </source>
</evidence>
<dbReference type="AlphaFoldDB" id="F6UH39"/>
<dbReference type="InterPro" id="IPR019819">
    <property type="entry name" value="Carboxylesterase_B_CS"/>
</dbReference>
<reference evidence="8" key="3">
    <citation type="submission" date="2025-09" db="UniProtKB">
        <authorList>
            <consortium name="Ensembl"/>
        </authorList>
    </citation>
    <scope>IDENTIFICATION</scope>
    <source>
        <strain evidence="8">Glennie</strain>
    </source>
</reference>
<dbReference type="OMA" id="SHWAKSN"/>
<dbReference type="InParanoid" id="F6UH39"/>
<evidence type="ECO:0000256" key="3">
    <source>
        <dbReference type="ARBA" id="ARBA00022525"/>
    </source>
</evidence>
<protein>
    <recommendedName>
        <fullName evidence="7">Carboxylesterase type B domain-containing protein</fullName>
    </recommendedName>
</protein>
<keyword evidence="3" id="KW-0964">Secreted</keyword>
<dbReference type="PANTHER" id="PTHR14093:SF19">
    <property type="entry name" value="THYROGLOBULIN"/>
    <property type="match status" value="1"/>
</dbReference>
<evidence type="ECO:0000256" key="2">
    <source>
        <dbReference type="ARBA" id="ARBA00005964"/>
    </source>
</evidence>
<dbReference type="InterPro" id="IPR029058">
    <property type="entry name" value="AB_hydrolase_fold"/>
</dbReference>
<evidence type="ECO:0000256" key="6">
    <source>
        <dbReference type="ARBA" id="ARBA00023180"/>
    </source>
</evidence>
<evidence type="ECO:0000259" key="7">
    <source>
        <dbReference type="Pfam" id="PF00135"/>
    </source>
</evidence>
<organism evidence="8 9">
    <name type="scientific">Ornithorhynchus anatinus</name>
    <name type="common">Duckbill platypus</name>
    <dbReference type="NCBI Taxonomy" id="9258"/>
    <lineage>
        <taxon>Eukaryota</taxon>
        <taxon>Metazoa</taxon>
        <taxon>Chordata</taxon>
        <taxon>Craniata</taxon>
        <taxon>Vertebrata</taxon>
        <taxon>Euteleostomi</taxon>
        <taxon>Mammalia</taxon>
        <taxon>Monotremata</taxon>
        <taxon>Ornithorhynchidae</taxon>
        <taxon>Ornithorhynchus</taxon>
    </lineage>
</organism>
<dbReference type="HOGENOM" id="CLU_000943_0_0_1"/>
<keyword evidence="6" id="KW-0325">Glycoprotein</keyword>
<evidence type="ECO:0000256" key="1">
    <source>
        <dbReference type="ARBA" id="ARBA00004613"/>
    </source>
</evidence>